<dbReference type="SUPFAM" id="SSF51445">
    <property type="entry name" value="(Trans)glycosidases"/>
    <property type="match status" value="1"/>
</dbReference>
<evidence type="ECO:0000256" key="7">
    <source>
        <dbReference type="SAM" id="Phobius"/>
    </source>
</evidence>
<name>A0A1S2W0Q7_BIFLN</name>
<protein>
    <recommendedName>
        <fullName evidence="3">beta-N-acetylhexosaminidase</fullName>
        <ecNumber evidence="3">3.2.1.52</ecNumber>
    </recommendedName>
</protein>
<dbReference type="InterPro" id="IPR001764">
    <property type="entry name" value="Glyco_hydro_3_N"/>
</dbReference>
<gene>
    <name evidence="9" type="ORF">BFS26_03850</name>
</gene>
<evidence type="ECO:0000256" key="5">
    <source>
        <dbReference type="ARBA" id="ARBA00023295"/>
    </source>
</evidence>
<evidence type="ECO:0000256" key="6">
    <source>
        <dbReference type="SAM" id="MobiDB-lite"/>
    </source>
</evidence>
<keyword evidence="7" id="KW-0472">Membrane</keyword>
<dbReference type="AlphaFoldDB" id="A0A1S2W0Q7"/>
<dbReference type="PANTHER" id="PTHR30480">
    <property type="entry name" value="BETA-HEXOSAMINIDASE-RELATED"/>
    <property type="match status" value="1"/>
</dbReference>
<keyword evidence="4" id="KW-0378">Hydrolase</keyword>
<dbReference type="Proteomes" id="UP000181801">
    <property type="component" value="Unassembled WGS sequence"/>
</dbReference>
<dbReference type="EC" id="3.2.1.52" evidence="3"/>
<comment type="caution">
    <text evidence="9">The sequence shown here is derived from an EMBL/GenBank/DDBJ whole genome shotgun (WGS) entry which is preliminary data.</text>
</comment>
<evidence type="ECO:0000259" key="8">
    <source>
        <dbReference type="Pfam" id="PF00933"/>
    </source>
</evidence>
<evidence type="ECO:0000256" key="2">
    <source>
        <dbReference type="ARBA" id="ARBA00005336"/>
    </source>
</evidence>
<evidence type="ECO:0000256" key="3">
    <source>
        <dbReference type="ARBA" id="ARBA00012663"/>
    </source>
</evidence>
<accession>A0A1S2W0Q7</accession>
<dbReference type="Pfam" id="PF00933">
    <property type="entry name" value="Glyco_hydro_3"/>
    <property type="match status" value="1"/>
</dbReference>
<dbReference type="PANTHER" id="PTHR30480:SF13">
    <property type="entry name" value="BETA-HEXOSAMINIDASE"/>
    <property type="match status" value="1"/>
</dbReference>
<comment type="similarity">
    <text evidence="2">Belongs to the glycosyl hydrolase 3 family.</text>
</comment>
<organism evidence="9 10">
    <name type="scientific">Bifidobacterium longum subsp. suis</name>
    <dbReference type="NCBI Taxonomy" id="1695"/>
    <lineage>
        <taxon>Bacteria</taxon>
        <taxon>Bacillati</taxon>
        <taxon>Actinomycetota</taxon>
        <taxon>Actinomycetes</taxon>
        <taxon>Bifidobacteriales</taxon>
        <taxon>Bifidobacteriaceae</taxon>
        <taxon>Bifidobacterium</taxon>
    </lineage>
</organism>
<reference evidence="9 10" key="1">
    <citation type="journal article" date="2016" name="BMC Microbiol.">
        <title>Fucosyllactose and L-fucose utilization of infant Bifidobacterium longum and Bifidobacterium kashiwanohense.</title>
        <authorList>
            <person name="Bunesova V."/>
            <person name="Lacroix C."/>
            <person name="Schwab C."/>
        </authorList>
    </citation>
    <scope>NUCLEOTIDE SEQUENCE [LARGE SCALE GENOMIC DNA]</scope>
    <source>
        <strain evidence="9 10">BSM11-5</strain>
    </source>
</reference>
<dbReference type="GO" id="GO:0004563">
    <property type="term" value="F:beta-N-acetylhexosaminidase activity"/>
    <property type="evidence" value="ECO:0007669"/>
    <property type="project" value="UniProtKB-EC"/>
</dbReference>
<keyword evidence="5" id="KW-0326">Glycosidase</keyword>
<feature type="region of interest" description="Disordered" evidence="6">
    <location>
        <begin position="46"/>
        <end position="81"/>
    </location>
</feature>
<dbReference type="GO" id="GO:0005975">
    <property type="term" value="P:carbohydrate metabolic process"/>
    <property type="evidence" value="ECO:0007669"/>
    <property type="project" value="InterPro"/>
</dbReference>
<comment type="catalytic activity">
    <reaction evidence="1">
        <text>Hydrolysis of terminal non-reducing N-acetyl-D-hexosamine residues in N-acetyl-beta-D-hexosaminides.</text>
        <dbReference type="EC" id="3.2.1.52"/>
    </reaction>
</comment>
<proteinExistence type="inferred from homology"/>
<keyword evidence="7" id="KW-1133">Transmembrane helix</keyword>
<dbReference type="Gene3D" id="3.20.20.300">
    <property type="entry name" value="Glycoside hydrolase, family 3, N-terminal domain"/>
    <property type="match status" value="1"/>
</dbReference>
<sequence length="419" mass="43201">MRPSAHATRQLRHRSIPIVAAICALAVVLAGVAVYGWHVGWFAKSTSNGNTTTPQTSQTSALPRTDVPSPKKNDDPAAQAQRAVSAMTLEERVGQLVMVPLFAGSEPSSLASTIADEHIGSAILIGNWNTGVDTVKTATAQLQGYAPAGNRLIIATDQEGGQVQHLTGTGFDTMPSAVEQGTMSADALRQSAGTWGSQLATAGINVDLAPVLGTVVGDRASNAPIGALDRDFGLDAAGNAEHGIAVIEGLRDAQVGAAVKHYPGLGAVSGNTDFTTEGILDTTTTLDGAEAGAFDQAITKADPAMVMMSSATYQSIDPNNPAVFSSTIIDGHIRNVLKYTGVVISDSMSAEALSSYDVSQLGVNLVEAGGDMPCIGQTDYVKPIVDGLNERAKSDPAFASKVTAAATRVMTLKIKMGLA</sequence>
<evidence type="ECO:0000313" key="10">
    <source>
        <dbReference type="Proteomes" id="UP000181801"/>
    </source>
</evidence>
<keyword evidence="7" id="KW-0812">Transmembrane</keyword>
<dbReference type="InterPro" id="IPR036962">
    <property type="entry name" value="Glyco_hydro_3_N_sf"/>
</dbReference>
<evidence type="ECO:0000256" key="1">
    <source>
        <dbReference type="ARBA" id="ARBA00001231"/>
    </source>
</evidence>
<feature type="domain" description="Glycoside hydrolase family 3 N-terminal" evidence="8">
    <location>
        <begin position="88"/>
        <end position="412"/>
    </location>
</feature>
<evidence type="ECO:0000256" key="4">
    <source>
        <dbReference type="ARBA" id="ARBA00022801"/>
    </source>
</evidence>
<feature type="compositionally biased region" description="Polar residues" evidence="6">
    <location>
        <begin position="46"/>
        <end position="62"/>
    </location>
</feature>
<dbReference type="GO" id="GO:0009254">
    <property type="term" value="P:peptidoglycan turnover"/>
    <property type="evidence" value="ECO:0007669"/>
    <property type="project" value="TreeGrafter"/>
</dbReference>
<feature type="transmembrane region" description="Helical" evidence="7">
    <location>
        <begin position="16"/>
        <end position="37"/>
    </location>
</feature>
<dbReference type="InterPro" id="IPR050226">
    <property type="entry name" value="NagZ_Beta-hexosaminidase"/>
</dbReference>
<evidence type="ECO:0000313" key="9">
    <source>
        <dbReference type="EMBL" id="OIN64300.1"/>
    </source>
</evidence>
<dbReference type="EMBL" id="MOAE01000021">
    <property type="protein sequence ID" value="OIN64300.1"/>
    <property type="molecule type" value="Genomic_DNA"/>
</dbReference>
<dbReference type="InterPro" id="IPR017853">
    <property type="entry name" value="GH"/>
</dbReference>